<reference evidence="5 6" key="1">
    <citation type="submission" date="2016-10" db="EMBL/GenBank/DDBJ databases">
        <authorList>
            <person name="de Groot N.N."/>
        </authorList>
    </citation>
    <scope>NUCLEOTIDE SEQUENCE [LARGE SCALE GENOMIC DNA]</scope>
    <source>
        <strain evidence="5 6">CGMCC 1.9156</strain>
    </source>
</reference>
<dbReference type="GO" id="GO:0004536">
    <property type="term" value="F:DNA nuclease activity"/>
    <property type="evidence" value="ECO:0007669"/>
    <property type="project" value="InterPro"/>
</dbReference>
<dbReference type="STRING" id="655355.SAMN05216283_109164"/>
<dbReference type="EMBL" id="FONW01000009">
    <property type="protein sequence ID" value="SFF57202.1"/>
    <property type="molecule type" value="Genomic_DNA"/>
</dbReference>
<keyword evidence="3" id="KW-0378">Hydrolase</keyword>
<evidence type="ECO:0000313" key="6">
    <source>
        <dbReference type="Proteomes" id="UP000198964"/>
    </source>
</evidence>
<dbReference type="Proteomes" id="UP000198964">
    <property type="component" value="Unassembled WGS sequence"/>
</dbReference>
<accession>A0A1I2JQX4</accession>
<dbReference type="PANTHER" id="PTHR46124">
    <property type="entry name" value="D-AMINOACYL-TRNA DEACYLASE"/>
    <property type="match status" value="1"/>
</dbReference>
<gene>
    <name evidence="5" type="ORF">SAMN05216283_109164</name>
</gene>
<keyword evidence="6" id="KW-1185">Reference proteome</keyword>
<dbReference type="AlphaFoldDB" id="A0A1I2JQX4"/>
<sequence>MLIDTHSHIYSEDFNDDIDDVITRAYDNDVRKIILPNIDSSSVKKMLDLVDQYPQICFPLMGLHPTSVGEDYKEELELVEFWLKKRKFYGIGEIGIDLYWERTYIEEQTEAFRHQLKLAKAYNIPVVLHVRESFEEVYAVVKEEMDERLSGVFHSFTGTLDQAQKITDLGLKIGIGGIVTFKNSGLDQVVQQIDPQHLMLETDSPYLTPTPFRGKRNESAYLIHIARKIAELHDISVNEVAKITSANAINLFGI</sequence>
<dbReference type="Pfam" id="PF01026">
    <property type="entry name" value="TatD_DNase"/>
    <property type="match status" value="1"/>
</dbReference>
<evidence type="ECO:0000256" key="4">
    <source>
        <dbReference type="PIRSR" id="PIRSR005902-1"/>
    </source>
</evidence>
<feature type="binding site" evidence="4">
    <location>
        <position position="129"/>
    </location>
    <ligand>
        <name>a divalent metal cation</name>
        <dbReference type="ChEBI" id="CHEBI:60240"/>
        <label>2</label>
    </ligand>
</feature>
<feature type="binding site" evidence="4">
    <location>
        <position position="203"/>
    </location>
    <ligand>
        <name>a divalent metal cation</name>
        <dbReference type="ChEBI" id="CHEBI:60240"/>
        <label>1</label>
    </ligand>
</feature>
<dbReference type="PANTHER" id="PTHR46124:SF4">
    <property type="entry name" value="HYDROLASE TATD"/>
    <property type="match status" value="1"/>
</dbReference>
<organism evidence="5 6">
    <name type="scientific">Sunxiuqinia elliptica</name>
    <dbReference type="NCBI Taxonomy" id="655355"/>
    <lineage>
        <taxon>Bacteria</taxon>
        <taxon>Pseudomonadati</taxon>
        <taxon>Bacteroidota</taxon>
        <taxon>Bacteroidia</taxon>
        <taxon>Marinilabiliales</taxon>
        <taxon>Prolixibacteraceae</taxon>
        <taxon>Sunxiuqinia</taxon>
    </lineage>
</organism>
<dbReference type="Gene3D" id="3.20.20.140">
    <property type="entry name" value="Metal-dependent hydrolases"/>
    <property type="match status" value="1"/>
</dbReference>
<dbReference type="RefSeq" id="WP_093920841.1">
    <property type="nucleotide sequence ID" value="NZ_FONW01000009.1"/>
</dbReference>
<dbReference type="GO" id="GO:0016788">
    <property type="term" value="F:hydrolase activity, acting on ester bonds"/>
    <property type="evidence" value="ECO:0007669"/>
    <property type="project" value="InterPro"/>
</dbReference>
<dbReference type="FunFam" id="3.20.20.140:FF:000005">
    <property type="entry name" value="TatD family hydrolase"/>
    <property type="match status" value="1"/>
</dbReference>
<evidence type="ECO:0000313" key="5">
    <source>
        <dbReference type="EMBL" id="SFF57202.1"/>
    </source>
</evidence>
<feature type="binding site" evidence="4">
    <location>
        <position position="6"/>
    </location>
    <ligand>
        <name>a divalent metal cation</name>
        <dbReference type="ChEBI" id="CHEBI:60240"/>
        <label>1</label>
    </ligand>
</feature>
<dbReference type="InterPro" id="IPR032466">
    <property type="entry name" value="Metal_Hydrolase"/>
</dbReference>
<proteinExistence type="inferred from homology"/>
<feature type="binding site" evidence="4">
    <location>
        <position position="93"/>
    </location>
    <ligand>
        <name>a divalent metal cation</name>
        <dbReference type="ChEBI" id="CHEBI:60240"/>
        <label>1</label>
    </ligand>
</feature>
<dbReference type="InterPro" id="IPR015991">
    <property type="entry name" value="TatD/YcfH-like"/>
</dbReference>
<evidence type="ECO:0000256" key="2">
    <source>
        <dbReference type="ARBA" id="ARBA00022723"/>
    </source>
</evidence>
<evidence type="ECO:0000256" key="3">
    <source>
        <dbReference type="ARBA" id="ARBA00022801"/>
    </source>
</evidence>
<dbReference type="SUPFAM" id="SSF51556">
    <property type="entry name" value="Metallo-dependent hydrolases"/>
    <property type="match status" value="1"/>
</dbReference>
<dbReference type="PROSITE" id="PS01091">
    <property type="entry name" value="TATD_3"/>
    <property type="match status" value="1"/>
</dbReference>
<dbReference type="InterPro" id="IPR001130">
    <property type="entry name" value="TatD-like"/>
</dbReference>
<dbReference type="GO" id="GO:0046872">
    <property type="term" value="F:metal ion binding"/>
    <property type="evidence" value="ECO:0007669"/>
    <property type="project" value="UniProtKB-KW"/>
</dbReference>
<dbReference type="NCBIfam" id="TIGR00010">
    <property type="entry name" value="YchF/TatD family DNA exonuclease"/>
    <property type="match status" value="1"/>
</dbReference>
<dbReference type="PIRSF" id="PIRSF005902">
    <property type="entry name" value="DNase_TatD"/>
    <property type="match status" value="1"/>
</dbReference>
<name>A0A1I2JQX4_9BACT</name>
<protein>
    <submittedName>
        <fullName evidence="5">TatD DNase family protein</fullName>
    </submittedName>
</protein>
<dbReference type="GO" id="GO:0005829">
    <property type="term" value="C:cytosol"/>
    <property type="evidence" value="ECO:0007669"/>
    <property type="project" value="TreeGrafter"/>
</dbReference>
<comment type="similarity">
    <text evidence="1">Belongs to the metallo-dependent hydrolases superfamily. TatD-type hydrolase family.</text>
</comment>
<evidence type="ECO:0000256" key="1">
    <source>
        <dbReference type="ARBA" id="ARBA00009275"/>
    </source>
</evidence>
<dbReference type="CDD" id="cd01310">
    <property type="entry name" value="TatD_DNAse"/>
    <property type="match status" value="1"/>
</dbReference>
<feature type="binding site" evidence="4">
    <location>
        <position position="8"/>
    </location>
    <ligand>
        <name>a divalent metal cation</name>
        <dbReference type="ChEBI" id="CHEBI:60240"/>
        <label>1</label>
    </ligand>
</feature>
<keyword evidence="2 4" id="KW-0479">Metal-binding</keyword>
<feature type="binding site" evidence="4">
    <location>
        <position position="154"/>
    </location>
    <ligand>
        <name>a divalent metal cation</name>
        <dbReference type="ChEBI" id="CHEBI:60240"/>
        <label>2</label>
    </ligand>
</feature>
<dbReference type="InterPro" id="IPR018228">
    <property type="entry name" value="DNase_TatD-rel_CS"/>
</dbReference>